<organism evidence="1 2">
    <name type="scientific">Mycobacteroides immunogenum</name>
    <dbReference type="NCBI Taxonomy" id="83262"/>
    <lineage>
        <taxon>Bacteria</taxon>
        <taxon>Bacillati</taxon>
        <taxon>Actinomycetota</taxon>
        <taxon>Actinomycetes</taxon>
        <taxon>Mycobacteriales</taxon>
        <taxon>Mycobacteriaceae</taxon>
        <taxon>Mycobacteroides</taxon>
    </lineage>
</organism>
<dbReference type="EMBL" id="LQYE01000002">
    <property type="protein sequence ID" value="OAT69771.1"/>
    <property type="molecule type" value="Genomic_DNA"/>
</dbReference>
<evidence type="ECO:0000313" key="1">
    <source>
        <dbReference type="EMBL" id="OAT69771.1"/>
    </source>
</evidence>
<name>A0A179VFI7_9MYCO</name>
<proteinExistence type="predicted"/>
<dbReference type="AlphaFoldDB" id="A0A179VFI7"/>
<accession>A0A179VFI7</accession>
<protein>
    <submittedName>
        <fullName evidence="1">Uncharacterized protein</fullName>
    </submittedName>
</protein>
<evidence type="ECO:0000313" key="2">
    <source>
        <dbReference type="Proteomes" id="UP000186919"/>
    </source>
</evidence>
<gene>
    <name evidence="1" type="ORF">AWB85_19120</name>
</gene>
<dbReference type="Proteomes" id="UP000186919">
    <property type="component" value="Unassembled WGS sequence"/>
</dbReference>
<comment type="caution">
    <text evidence="1">The sequence shown here is derived from an EMBL/GenBank/DDBJ whole genome shotgun (WGS) entry which is preliminary data.</text>
</comment>
<sequence length="69" mass="7829">MRNGGMLTGVNSILSAMPRAYNMHFVFIKILSDNAHIVIEYFTDPRDDSSLTYRATLVSTYILVRTQTT</sequence>
<reference evidence="1 2" key="1">
    <citation type="submission" date="2016-01" db="EMBL/GenBank/DDBJ databases">
        <title>Mycobacterium immunogenum strain CD11_6 genome sequencing and assembly.</title>
        <authorList>
            <person name="Kaur G."/>
            <person name="Nair G.R."/>
            <person name="Mayilraj S."/>
        </authorList>
    </citation>
    <scope>NUCLEOTIDE SEQUENCE [LARGE SCALE GENOMIC DNA]</scope>
    <source>
        <strain evidence="1 2">CD11-6</strain>
    </source>
</reference>